<dbReference type="CDD" id="cd03357">
    <property type="entry name" value="LbH_MAT_GAT"/>
    <property type="match status" value="1"/>
</dbReference>
<dbReference type="PANTHER" id="PTHR23416">
    <property type="entry name" value="SIALIC ACID SYNTHASE-RELATED"/>
    <property type="match status" value="1"/>
</dbReference>
<keyword evidence="2" id="KW-0808">Transferase</keyword>
<evidence type="ECO:0000259" key="3">
    <source>
        <dbReference type="SMART" id="SM01266"/>
    </source>
</evidence>
<dbReference type="OrthoDB" id="419022at2759"/>
<dbReference type="InterPro" id="IPR011004">
    <property type="entry name" value="Trimer_LpxA-like_sf"/>
</dbReference>
<dbReference type="Proteomes" id="UP000591131">
    <property type="component" value="Unassembled WGS sequence"/>
</dbReference>
<dbReference type="PANTHER" id="PTHR23416:SF23">
    <property type="entry name" value="ACETYLTRANSFERASE C18B11.09C-RELATED"/>
    <property type="match status" value="1"/>
</dbReference>
<dbReference type="Gene3D" id="2.160.10.10">
    <property type="entry name" value="Hexapeptide repeat proteins"/>
    <property type="match status" value="1"/>
</dbReference>
<dbReference type="Pfam" id="PF12464">
    <property type="entry name" value="Mac"/>
    <property type="match status" value="1"/>
</dbReference>
<dbReference type="SMART" id="SM01266">
    <property type="entry name" value="Mac"/>
    <property type="match status" value="1"/>
</dbReference>
<dbReference type="SUPFAM" id="SSF51161">
    <property type="entry name" value="Trimeric LpxA-like enzymes"/>
    <property type="match status" value="1"/>
</dbReference>
<sequence length="193" mass="21097">MKASKEEYLSLMRNGKLFKLETEVFRQWYTRAKDLCRAYNEVSNNHNSTARREAILQDLLGSCGSRPDIEPPFRCDFGFNISIGDLFVAEPKLVILDASLVEIGNNVYCGQGVHFYAADHPRAASARATWAMFGRPIKIGDDVCIGANTVIMSGVNIGDGSVIEAGSIVTKDIPSHVVAGGNPCRVVKDIRSC</sequence>
<dbReference type="InterPro" id="IPR051159">
    <property type="entry name" value="Hexapeptide_acetyltransf"/>
</dbReference>
<dbReference type="PROSITE" id="PS00101">
    <property type="entry name" value="HEXAPEP_TRANSFERASES"/>
    <property type="match status" value="1"/>
</dbReference>
<accession>A0A7J6MFL3</accession>
<evidence type="ECO:0000313" key="5">
    <source>
        <dbReference type="Proteomes" id="UP000591131"/>
    </source>
</evidence>
<dbReference type="GO" id="GO:0016407">
    <property type="term" value="F:acetyltransferase activity"/>
    <property type="evidence" value="ECO:0007669"/>
    <property type="project" value="InterPro"/>
</dbReference>
<dbReference type="AlphaFoldDB" id="A0A7J6MFL3"/>
<evidence type="ECO:0000256" key="2">
    <source>
        <dbReference type="ARBA" id="ARBA00022679"/>
    </source>
</evidence>
<evidence type="ECO:0000313" key="4">
    <source>
        <dbReference type="EMBL" id="KAF4670207.1"/>
    </source>
</evidence>
<comment type="similarity">
    <text evidence="1">Belongs to the transferase hexapeptide repeat family.</text>
</comment>
<dbReference type="Pfam" id="PF14602">
    <property type="entry name" value="Hexapep_2"/>
    <property type="match status" value="1"/>
</dbReference>
<dbReference type="InterPro" id="IPR024688">
    <property type="entry name" value="Mac_dom"/>
</dbReference>
<dbReference type="InterPro" id="IPR001451">
    <property type="entry name" value="Hexapep"/>
</dbReference>
<evidence type="ECO:0000256" key="1">
    <source>
        <dbReference type="ARBA" id="ARBA00007274"/>
    </source>
</evidence>
<dbReference type="EMBL" id="JAAPAO010000156">
    <property type="protein sequence ID" value="KAF4670207.1"/>
    <property type="molecule type" value="Genomic_DNA"/>
</dbReference>
<dbReference type="GO" id="GO:0008374">
    <property type="term" value="F:O-acyltransferase activity"/>
    <property type="evidence" value="ECO:0007669"/>
    <property type="project" value="TreeGrafter"/>
</dbReference>
<name>A0A7J6MFL3_PERCH</name>
<organism evidence="4 5">
    <name type="scientific">Perkinsus chesapeaki</name>
    <name type="common">Clam parasite</name>
    <name type="synonym">Perkinsus andrewsi</name>
    <dbReference type="NCBI Taxonomy" id="330153"/>
    <lineage>
        <taxon>Eukaryota</taxon>
        <taxon>Sar</taxon>
        <taxon>Alveolata</taxon>
        <taxon>Perkinsozoa</taxon>
        <taxon>Perkinsea</taxon>
        <taxon>Perkinsida</taxon>
        <taxon>Perkinsidae</taxon>
        <taxon>Perkinsus</taxon>
    </lineage>
</organism>
<gene>
    <name evidence="4" type="ORF">FOL47_002139</name>
</gene>
<protein>
    <recommendedName>
        <fullName evidence="3">Maltose/galactoside acetyltransferase domain-containing protein</fullName>
    </recommendedName>
</protein>
<dbReference type="InterPro" id="IPR018357">
    <property type="entry name" value="Hexapep_transf_CS"/>
</dbReference>
<reference evidence="4 5" key="1">
    <citation type="submission" date="2020-04" db="EMBL/GenBank/DDBJ databases">
        <title>Perkinsus chesapeaki whole genome sequence.</title>
        <authorList>
            <person name="Bogema D.R."/>
        </authorList>
    </citation>
    <scope>NUCLEOTIDE SEQUENCE [LARGE SCALE GENOMIC DNA]</scope>
    <source>
        <strain evidence="4">ATCC PRA-425</strain>
    </source>
</reference>
<keyword evidence="5" id="KW-1185">Reference proteome</keyword>
<proteinExistence type="inferred from homology"/>
<comment type="caution">
    <text evidence="4">The sequence shown here is derived from an EMBL/GenBank/DDBJ whole genome shotgun (WGS) entry which is preliminary data.</text>
</comment>
<feature type="domain" description="Maltose/galactoside acetyltransferase" evidence="3">
    <location>
        <begin position="9"/>
        <end position="65"/>
    </location>
</feature>